<organism evidence="3 4">
    <name type="scientific">Leadbetterella byssophila (strain DSM 17132 / JCM 16389 / KACC 11308 / NBRC 106382 / 4M15)</name>
    <dbReference type="NCBI Taxonomy" id="649349"/>
    <lineage>
        <taxon>Bacteria</taxon>
        <taxon>Pseudomonadati</taxon>
        <taxon>Bacteroidota</taxon>
        <taxon>Cytophagia</taxon>
        <taxon>Cytophagales</taxon>
        <taxon>Leadbetterellaceae</taxon>
        <taxon>Leadbetterella</taxon>
    </lineage>
</organism>
<reference key="1">
    <citation type="submission" date="2010-11" db="EMBL/GenBank/DDBJ databases">
        <title>The complete genome of Leadbetterella byssophila DSM 17132.</title>
        <authorList>
            <consortium name="US DOE Joint Genome Institute (JGI-PGF)"/>
            <person name="Lucas S."/>
            <person name="Copeland A."/>
            <person name="Lapidus A."/>
            <person name="Glavina del Rio T."/>
            <person name="Dalin E."/>
            <person name="Tice H."/>
            <person name="Bruce D."/>
            <person name="Goodwin L."/>
            <person name="Pitluck S."/>
            <person name="Kyrpides N."/>
            <person name="Mavromatis K."/>
            <person name="Ivanova N."/>
            <person name="Teshima H."/>
            <person name="Brettin T."/>
            <person name="Detter J.C."/>
            <person name="Han C."/>
            <person name="Tapia R."/>
            <person name="Land M."/>
            <person name="Hauser L."/>
            <person name="Markowitz V."/>
            <person name="Cheng J.-F."/>
            <person name="Hugenholtz P."/>
            <person name="Woyke T."/>
            <person name="Wu D."/>
            <person name="Tindall B."/>
            <person name="Pomrenke H.G."/>
            <person name="Brambilla E."/>
            <person name="Klenk H.-P."/>
            <person name="Eisen J.A."/>
        </authorList>
    </citation>
    <scope>NUCLEOTIDE SEQUENCE [LARGE SCALE GENOMIC DNA]</scope>
    <source>
        <strain>DSM 17132</strain>
    </source>
</reference>
<accession>E4RQC7</accession>
<sequence>MEEHLFFTHKAEEKESFLQRLSGYPSIVITFHQNPDGDAYGSSLGLKFYLESKGKSNVTLISPTEPAEYLKWMPGASEVKVWDESHREIVEEADIIFCLDFSSGSRLKEMKDTVIQAKALKIVVDHHEQPESFGDLYYWDVKASSTCELIFRWIKDMEPEASITKEAAICLYTGLLTDTGSFRFDATTPAVHRIAAELLERGVVPAKVHRSLFDNNPLEKLKFLGFVLGEKLNYLPEYRVAYMAISEEELKRYNSRNGDTEGLVNQGLSIANSVMSVLFTEKEGQIRISFRSVGDFSVADFARAHFDGGGHKNASGGRSQLSLNETVEKFLTLLPNIKAELLSQPS</sequence>
<evidence type="ECO:0000259" key="2">
    <source>
        <dbReference type="Pfam" id="PF02272"/>
    </source>
</evidence>
<gene>
    <name evidence="3" type="ordered locus">Lbys_2673</name>
</gene>
<feature type="domain" description="DDH" evidence="1">
    <location>
        <begin position="26"/>
        <end position="174"/>
    </location>
</feature>
<dbReference type="InterPro" id="IPR003156">
    <property type="entry name" value="DHHA1_dom"/>
</dbReference>
<dbReference type="InterPro" id="IPR051319">
    <property type="entry name" value="Oligoribo/pAp-PDE_c-di-AMP_PDE"/>
</dbReference>
<dbReference type="PANTHER" id="PTHR47618:SF1">
    <property type="entry name" value="BIFUNCTIONAL OLIGORIBONUCLEASE AND PAP PHOSPHATASE NRNA"/>
    <property type="match status" value="1"/>
</dbReference>
<dbReference type="eggNOG" id="COG0618">
    <property type="taxonomic scope" value="Bacteria"/>
</dbReference>
<name>E4RQC7_LEAB4</name>
<dbReference type="Proteomes" id="UP000007435">
    <property type="component" value="Chromosome"/>
</dbReference>
<protein>
    <submittedName>
        <fullName evidence="3">Phosphoesterase RecJ domain protein</fullName>
    </submittedName>
</protein>
<dbReference type="InterPro" id="IPR038763">
    <property type="entry name" value="DHH_sf"/>
</dbReference>
<dbReference type="InterPro" id="IPR001667">
    <property type="entry name" value="DDH_dom"/>
</dbReference>
<feature type="domain" description="DHHA1" evidence="2">
    <location>
        <begin position="252"/>
        <end position="332"/>
    </location>
</feature>
<dbReference type="Gene3D" id="3.90.1640.10">
    <property type="entry name" value="inorganic pyrophosphatase (n-terminal core)"/>
    <property type="match status" value="1"/>
</dbReference>
<dbReference type="Pfam" id="PF02272">
    <property type="entry name" value="DHHA1"/>
    <property type="match status" value="1"/>
</dbReference>
<evidence type="ECO:0000313" key="3">
    <source>
        <dbReference type="EMBL" id="ADQ18335.1"/>
    </source>
</evidence>
<dbReference type="Pfam" id="PF01368">
    <property type="entry name" value="DHH"/>
    <property type="match status" value="1"/>
</dbReference>
<dbReference type="KEGG" id="lby:Lbys_2673"/>
<dbReference type="HOGENOM" id="CLU_039720_0_0_10"/>
<dbReference type="SUPFAM" id="SSF64182">
    <property type="entry name" value="DHH phosphoesterases"/>
    <property type="match status" value="1"/>
</dbReference>
<reference evidence="3 4" key="2">
    <citation type="journal article" date="2011" name="Stand. Genomic Sci.">
        <title>Complete genome sequence of Leadbetterella byssophila type strain (4M15).</title>
        <authorList>
            <person name="Abt B."/>
            <person name="Teshima H."/>
            <person name="Lucas S."/>
            <person name="Lapidus A."/>
            <person name="Del Rio T.G."/>
            <person name="Nolan M."/>
            <person name="Tice H."/>
            <person name="Cheng J.F."/>
            <person name="Pitluck S."/>
            <person name="Liolios K."/>
            <person name="Pagani I."/>
            <person name="Ivanova N."/>
            <person name="Mavromatis K."/>
            <person name="Pati A."/>
            <person name="Tapia R."/>
            <person name="Han C."/>
            <person name="Goodwin L."/>
            <person name="Chen A."/>
            <person name="Palaniappan K."/>
            <person name="Land M."/>
            <person name="Hauser L."/>
            <person name="Chang Y.J."/>
            <person name="Jeffries C.D."/>
            <person name="Rohde M."/>
            <person name="Goker M."/>
            <person name="Tindall B.J."/>
            <person name="Detter J.C."/>
            <person name="Woyke T."/>
            <person name="Bristow J."/>
            <person name="Eisen J.A."/>
            <person name="Markowitz V."/>
            <person name="Hugenholtz P."/>
            <person name="Klenk H.P."/>
            <person name="Kyrpides N.C."/>
        </authorList>
    </citation>
    <scope>NUCLEOTIDE SEQUENCE [LARGE SCALE GENOMIC DNA]</scope>
    <source>
        <strain evidence="4">DSM 17132 / JCM 16389 / KACC 11308 / NBRC 106382 / 4M15</strain>
    </source>
</reference>
<dbReference type="RefSeq" id="WP_013409372.1">
    <property type="nucleotide sequence ID" value="NC_014655.1"/>
</dbReference>
<proteinExistence type="predicted"/>
<evidence type="ECO:0000259" key="1">
    <source>
        <dbReference type="Pfam" id="PF01368"/>
    </source>
</evidence>
<dbReference type="EMBL" id="CP002305">
    <property type="protein sequence ID" value="ADQ18335.1"/>
    <property type="molecule type" value="Genomic_DNA"/>
</dbReference>
<dbReference type="PANTHER" id="PTHR47618">
    <property type="entry name" value="BIFUNCTIONAL OLIGORIBONUCLEASE AND PAP PHOSPHATASE NRNA"/>
    <property type="match status" value="1"/>
</dbReference>
<dbReference type="STRING" id="649349.Lbys_2673"/>
<dbReference type="GO" id="GO:0003676">
    <property type="term" value="F:nucleic acid binding"/>
    <property type="evidence" value="ECO:0007669"/>
    <property type="project" value="InterPro"/>
</dbReference>
<dbReference type="OrthoDB" id="9803668at2"/>
<evidence type="ECO:0000313" key="4">
    <source>
        <dbReference type="Proteomes" id="UP000007435"/>
    </source>
</evidence>
<keyword evidence="4" id="KW-1185">Reference proteome</keyword>
<dbReference type="Gene3D" id="3.10.310.30">
    <property type="match status" value="1"/>
</dbReference>
<dbReference type="AlphaFoldDB" id="E4RQC7"/>